<accession>A0A9P9L291</accession>
<evidence type="ECO:0000313" key="2">
    <source>
        <dbReference type="Proteomes" id="UP000736672"/>
    </source>
</evidence>
<dbReference type="Proteomes" id="UP000736672">
    <property type="component" value="Unassembled WGS sequence"/>
</dbReference>
<dbReference type="EMBL" id="JAGTJS010000003">
    <property type="protein sequence ID" value="KAH7272908.1"/>
    <property type="molecule type" value="Genomic_DNA"/>
</dbReference>
<protein>
    <submittedName>
        <fullName evidence="1">Uncharacterized protein</fullName>
    </submittedName>
</protein>
<keyword evidence="2" id="KW-1185">Reference proteome</keyword>
<proteinExistence type="predicted"/>
<gene>
    <name evidence="1" type="ORF">B0J15DRAFT_191349</name>
</gene>
<reference evidence="1" key="1">
    <citation type="journal article" date="2021" name="Nat. Commun.">
        <title>Genetic determinants of endophytism in the Arabidopsis root mycobiome.</title>
        <authorList>
            <person name="Mesny F."/>
            <person name="Miyauchi S."/>
            <person name="Thiergart T."/>
            <person name="Pickel B."/>
            <person name="Atanasova L."/>
            <person name="Karlsson M."/>
            <person name="Huettel B."/>
            <person name="Barry K.W."/>
            <person name="Haridas S."/>
            <person name="Chen C."/>
            <person name="Bauer D."/>
            <person name="Andreopoulos W."/>
            <person name="Pangilinan J."/>
            <person name="LaButti K."/>
            <person name="Riley R."/>
            <person name="Lipzen A."/>
            <person name="Clum A."/>
            <person name="Drula E."/>
            <person name="Henrissat B."/>
            <person name="Kohler A."/>
            <person name="Grigoriev I.V."/>
            <person name="Martin F.M."/>
            <person name="Hacquard S."/>
        </authorList>
    </citation>
    <scope>NUCLEOTIDE SEQUENCE</scope>
    <source>
        <strain evidence="1">FSSC 5 MPI-SDFR-AT-0091</strain>
    </source>
</reference>
<evidence type="ECO:0000313" key="1">
    <source>
        <dbReference type="EMBL" id="KAH7272908.1"/>
    </source>
</evidence>
<sequence>MPREATEQRNKTTRPWMGDLGTGLLGSCWRGRQVGKRAWLSAHMDGCGLKTVGPLMRRQGKLMLLSGQGDGLSGHFGLDKDANSKARCTEHLQTAAYGYLVVASAPYHERQGVPLHKHRASGSSPITSCHCQIVGPDSLGRGFTRRDGLLQREWLGSATSPGAAVGPPEFAVTRPKRGVCLLALDGDWAGACGRLAAMVMVVRNKAYCGKKGE</sequence>
<name>A0A9P9L291_FUSSL</name>
<comment type="caution">
    <text evidence="1">The sequence shown here is derived from an EMBL/GenBank/DDBJ whole genome shotgun (WGS) entry which is preliminary data.</text>
</comment>
<dbReference type="AlphaFoldDB" id="A0A9P9L291"/>
<organism evidence="1 2">
    <name type="scientific">Fusarium solani</name>
    <name type="common">Filamentous fungus</name>
    <dbReference type="NCBI Taxonomy" id="169388"/>
    <lineage>
        <taxon>Eukaryota</taxon>
        <taxon>Fungi</taxon>
        <taxon>Dikarya</taxon>
        <taxon>Ascomycota</taxon>
        <taxon>Pezizomycotina</taxon>
        <taxon>Sordariomycetes</taxon>
        <taxon>Hypocreomycetidae</taxon>
        <taxon>Hypocreales</taxon>
        <taxon>Nectriaceae</taxon>
        <taxon>Fusarium</taxon>
        <taxon>Fusarium solani species complex</taxon>
    </lineage>
</organism>